<reference evidence="1" key="1">
    <citation type="journal article" date="2021" name="Proc. Natl. Acad. Sci. U.S.A.">
        <title>A Catalog of Tens of Thousands of Viruses from Human Metagenomes Reveals Hidden Associations with Chronic Diseases.</title>
        <authorList>
            <person name="Tisza M.J."/>
            <person name="Buck C.B."/>
        </authorList>
    </citation>
    <scope>NUCLEOTIDE SEQUENCE</scope>
    <source>
        <strain evidence="1">Ctrub15</strain>
    </source>
</reference>
<name>A0A8S5LUJ5_9CAUD</name>
<protein>
    <submittedName>
        <fullName evidence="1">Uncharacterized protein</fullName>
    </submittedName>
</protein>
<sequence length="121" mass="13944">MEFKPVNHKHKVQITQSIYLKCRSFTGKHVSICCCVAGFTAWLHDIPFEDFCQGIRLLKANTDFEVHTLRCPFCAEWTPYGGMTLSHKNGCIEISCDRAHAQLFVEYAEDFIREVKEQIDA</sequence>
<evidence type="ECO:0000313" key="1">
    <source>
        <dbReference type="EMBL" id="DAD73717.1"/>
    </source>
</evidence>
<dbReference type="EMBL" id="BK014743">
    <property type="protein sequence ID" value="DAD73717.1"/>
    <property type="molecule type" value="Genomic_DNA"/>
</dbReference>
<organism evidence="1">
    <name type="scientific">Podoviridae sp. ctrub15</name>
    <dbReference type="NCBI Taxonomy" id="2826581"/>
    <lineage>
        <taxon>Viruses</taxon>
        <taxon>Duplodnaviria</taxon>
        <taxon>Heunggongvirae</taxon>
        <taxon>Uroviricota</taxon>
        <taxon>Caudoviricetes</taxon>
    </lineage>
</organism>
<proteinExistence type="predicted"/>
<accession>A0A8S5LUJ5</accession>